<organism evidence="2 3">
    <name type="scientific">Aequoribacter fuscus</name>
    <dbReference type="NCBI Taxonomy" id="2518989"/>
    <lineage>
        <taxon>Bacteria</taxon>
        <taxon>Pseudomonadati</taxon>
        <taxon>Pseudomonadota</taxon>
        <taxon>Gammaproteobacteria</taxon>
        <taxon>Cellvibrionales</taxon>
        <taxon>Halieaceae</taxon>
        <taxon>Aequoribacter</taxon>
    </lineage>
</organism>
<dbReference type="eggNOG" id="COG2226">
    <property type="taxonomic scope" value="Bacteria"/>
</dbReference>
<dbReference type="PANTHER" id="PTHR44068">
    <property type="entry name" value="ZGC:194242"/>
    <property type="match status" value="1"/>
</dbReference>
<keyword evidence="2" id="KW-0489">Methyltransferase</keyword>
<keyword evidence="3" id="KW-1185">Reference proteome</keyword>
<dbReference type="STRING" id="2518989.IMCC3088_2341"/>
<dbReference type="Pfam" id="PF08241">
    <property type="entry name" value="Methyltransf_11"/>
    <property type="match status" value="1"/>
</dbReference>
<dbReference type="Proteomes" id="UP000005615">
    <property type="component" value="Unassembled WGS sequence"/>
</dbReference>
<evidence type="ECO:0000313" key="2">
    <source>
        <dbReference type="EMBL" id="EGG30760.1"/>
    </source>
</evidence>
<gene>
    <name evidence="2" type="ORF">IMCC3088_2341</name>
</gene>
<keyword evidence="1 2" id="KW-0808">Transferase</keyword>
<dbReference type="InterPro" id="IPR013216">
    <property type="entry name" value="Methyltransf_11"/>
</dbReference>
<evidence type="ECO:0000313" key="3">
    <source>
        <dbReference type="Proteomes" id="UP000005615"/>
    </source>
</evidence>
<dbReference type="GO" id="GO:0008757">
    <property type="term" value="F:S-adenosylmethionine-dependent methyltransferase activity"/>
    <property type="evidence" value="ECO:0007669"/>
    <property type="project" value="InterPro"/>
</dbReference>
<protein>
    <submittedName>
        <fullName evidence="2">Putative methyltransferase</fullName>
    </submittedName>
</protein>
<proteinExistence type="predicted"/>
<name>F3KYT7_9GAMM</name>
<comment type="caution">
    <text evidence="2">The sequence shown here is derived from an EMBL/GenBank/DDBJ whole genome shotgun (WGS) entry which is preliminary data.</text>
</comment>
<dbReference type="OrthoDB" id="9760689at2"/>
<dbReference type="Gene3D" id="3.40.50.150">
    <property type="entry name" value="Vaccinia Virus protein VP39"/>
    <property type="match status" value="1"/>
</dbReference>
<dbReference type="InterPro" id="IPR050447">
    <property type="entry name" value="Erg6_SMT_methyltransf"/>
</dbReference>
<reference evidence="2 3" key="1">
    <citation type="journal article" date="2011" name="J. Bacteriol.">
        <title>Genome sequence of strain IMCC3088, a proteorhodopsin-containing marine bacterium belonging to the OM60/NOR5 clade.</title>
        <authorList>
            <person name="Jang Y."/>
            <person name="Oh H.M."/>
            <person name="Kang I."/>
            <person name="Lee K."/>
            <person name="Yang S.J."/>
            <person name="Cho J.C."/>
        </authorList>
    </citation>
    <scope>NUCLEOTIDE SEQUENCE [LARGE SCALE GENOMIC DNA]</scope>
    <source>
        <strain evidence="2 3">IMCC3088</strain>
    </source>
</reference>
<dbReference type="SUPFAM" id="SSF53335">
    <property type="entry name" value="S-adenosyl-L-methionine-dependent methyltransferases"/>
    <property type="match status" value="1"/>
</dbReference>
<evidence type="ECO:0000256" key="1">
    <source>
        <dbReference type="ARBA" id="ARBA00022679"/>
    </source>
</evidence>
<dbReference type="GO" id="GO:0032259">
    <property type="term" value="P:methylation"/>
    <property type="evidence" value="ECO:0007669"/>
    <property type="project" value="UniProtKB-KW"/>
</dbReference>
<dbReference type="EMBL" id="AEIG01000006">
    <property type="protein sequence ID" value="EGG30760.1"/>
    <property type="molecule type" value="Genomic_DNA"/>
</dbReference>
<sequence length="238" mass="27617">MQTVDFRYFPLKDGDRVLDLGCGEGRHLIGALLAADVQAIGVDLSHDDLVTGRNKTHDWAESVGEPRRPALTQASGYCLPFADNTFDAVICSEVLEHVPVVDKVLKEINRVLRPGGRLVISVPRRWPEQICWYLSADYHLQLGGHLRIFRLADLKRQIQALPVVFYYQHGAHALHVPYWWLRCIFWNNPQAWPVRWYHKLLVWDLMKRPWLTRFIESLTNGWMGKSVVLYYRKQDATS</sequence>
<accession>F3KYT7</accession>
<dbReference type="AlphaFoldDB" id="F3KYT7"/>
<dbReference type="InterPro" id="IPR029063">
    <property type="entry name" value="SAM-dependent_MTases_sf"/>
</dbReference>
<dbReference type="CDD" id="cd02440">
    <property type="entry name" value="AdoMet_MTases"/>
    <property type="match status" value="1"/>
</dbReference>
<dbReference type="RefSeq" id="WP_009574569.1">
    <property type="nucleotide sequence ID" value="NZ_AEIG01000006.1"/>
</dbReference>
<dbReference type="PANTHER" id="PTHR44068:SF11">
    <property type="entry name" value="GERANYL DIPHOSPHATE 2-C-METHYLTRANSFERASE"/>
    <property type="match status" value="1"/>
</dbReference>